<accession>A0A016TCN4</accession>
<comment type="caution">
    <text evidence="1">The sequence shown here is derived from an EMBL/GenBank/DDBJ whole genome shotgun (WGS) entry which is preliminary data.</text>
</comment>
<keyword evidence="2" id="KW-1185">Reference proteome</keyword>
<protein>
    <submittedName>
        <fullName evidence="1">Uncharacterized protein</fullName>
    </submittedName>
</protein>
<proteinExistence type="predicted"/>
<evidence type="ECO:0000313" key="2">
    <source>
        <dbReference type="Proteomes" id="UP000024635"/>
    </source>
</evidence>
<evidence type="ECO:0000313" key="1">
    <source>
        <dbReference type="EMBL" id="EYC00408.1"/>
    </source>
</evidence>
<reference evidence="2" key="1">
    <citation type="journal article" date="2015" name="Nat. Genet.">
        <title>The genome and transcriptome of the zoonotic hookworm Ancylostoma ceylanicum identify infection-specific gene families.</title>
        <authorList>
            <person name="Schwarz E.M."/>
            <person name="Hu Y."/>
            <person name="Antoshechkin I."/>
            <person name="Miller M.M."/>
            <person name="Sternberg P.W."/>
            <person name="Aroian R.V."/>
        </authorList>
    </citation>
    <scope>NUCLEOTIDE SEQUENCE</scope>
    <source>
        <strain evidence="2">HY135</strain>
    </source>
</reference>
<dbReference type="AlphaFoldDB" id="A0A016TCN4"/>
<dbReference type="Proteomes" id="UP000024635">
    <property type="component" value="Unassembled WGS sequence"/>
</dbReference>
<sequence>MADKKDDTCDGLIHSATEKITKSINDAERSLKVLAKDSDVKDRVVEQPRSPPSVDLRSVTGTVSATKTLLYTAVEQARSPPSEDLRSVTGTVSEELRIPKNYDLGEDYRSRPPVHLDWIITTDPSTPRVAKKAPEVSKHEGIPASEWILDTREASLEYEEYEKPRPAPPVIMTSRPKMDLEWILSTSPTEAAMMKLVEPGDRTRRVPTSEWIFRTDPDFFSAEWYDEEMYTLEDIEDEISQLDDDLLRTALMSDGSLATAHLMSDRVSLARTPNDFEEIQVRPTSGAA</sequence>
<dbReference type="EMBL" id="JARK01001452">
    <property type="protein sequence ID" value="EYC00408.1"/>
    <property type="molecule type" value="Genomic_DNA"/>
</dbReference>
<name>A0A016TCN4_9BILA</name>
<organism evidence="1 2">
    <name type="scientific">Ancylostoma ceylanicum</name>
    <dbReference type="NCBI Taxonomy" id="53326"/>
    <lineage>
        <taxon>Eukaryota</taxon>
        <taxon>Metazoa</taxon>
        <taxon>Ecdysozoa</taxon>
        <taxon>Nematoda</taxon>
        <taxon>Chromadorea</taxon>
        <taxon>Rhabditida</taxon>
        <taxon>Rhabditina</taxon>
        <taxon>Rhabditomorpha</taxon>
        <taxon>Strongyloidea</taxon>
        <taxon>Ancylostomatidae</taxon>
        <taxon>Ancylostomatinae</taxon>
        <taxon>Ancylostoma</taxon>
    </lineage>
</organism>
<dbReference type="OrthoDB" id="10422048at2759"/>
<gene>
    <name evidence="1" type="primary">Acey_s0116.g610</name>
    <name evidence="1" type="ORF">Y032_0116g610</name>
</gene>